<dbReference type="InterPro" id="IPR036388">
    <property type="entry name" value="WH-like_DNA-bd_sf"/>
</dbReference>
<protein>
    <recommendedName>
        <fullName evidence="1">Filamentation induced by cAMP protein Fic-like C-terminal domain-containing protein</fullName>
    </recommendedName>
</protein>
<dbReference type="AlphaFoldDB" id="W4UXM6"/>
<comment type="caution">
    <text evidence="2">The sequence shown here is derived from an EMBL/GenBank/DDBJ whole genome shotgun (WGS) entry which is preliminary data.</text>
</comment>
<sequence length="56" mass="6526">MSPKSRRLFKEQYIDQALEQGLITMTHPESPRHPQQKYKLTEKGIIVLNTISEESV</sequence>
<gene>
    <name evidence="2" type="ORF">JCM10512_3676</name>
</gene>
<keyword evidence="3" id="KW-1185">Reference proteome</keyword>
<evidence type="ECO:0000259" key="1">
    <source>
        <dbReference type="Pfam" id="PF21247"/>
    </source>
</evidence>
<proteinExistence type="predicted"/>
<name>W4UXM6_9BACE</name>
<dbReference type="Gene3D" id="1.10.10.10">
    <property type="entry name" value="Winged helix-like DNA-binding domain superfamily/Winged helix DNA-binding domain"/>
    <property type="match status" value="1"/>
</dbReference>
<dbReference type="Pfam" id="PF21247">
    <property type="entry name" value="Fic-like_C"/>
    <property type="match status" value="1"/>
</dbReference>
<dbReference type="Proteomes" id="UP000019131">
    <property type="component" value="Unassembled WGS sequence"/>
</dbReference>
<feature type="domain" description="Filamentation induced by cAMP protein Fic-like C-terminal" evidence="1">
    <location>
        <begin position="4"/>
        <end position="41"/>
    </location>
</feature>
<evidence type="ECO:0000313" key="2">
    <source>
        <dbReference type="EMBL" id="GAE85259.1"/>
    </source>
</evidence>
<dbReference type="InterPro" id="IPR049514">
    <property type="entry name" value="Fic-like_C"/>
</dbReference>
<dbReference type="EMBL" id="BAIV01000025">
    <property type="protein sequence ID" value="GAE85259.1"/>
    <property type="molecule type" value="Genomic_DNA"/>
</dbReference>
<accession>W4UXM6</accession>
<evidence type="ECO:0000313" key="3">
    <source>
        <dbReference type="Proteomes" id="UP000019131"/>
    </source>
</evidence>
<reference evidence="2 3" key="1">
    <citation type="journal article" date="2014" name="Genome Announc.">
        <title>Draft Genome Sequence of Bacteroides reticulotermitis Strain JCM 10512T, Isolated from the Gut of a Termite.</title>
        <authorList>
            <person name="Yuki M."/>
            <person name="Oshima K."/>
            <person name="Suda W."/>
            <person name="Sakamoto M."/>
            <person name="Iida T."/>
            <person name="Hattori M."/>
            <person name="Ohkuma M."/>
        </authorList>
    </citation>
    <scope>NUCLEOTIDE SEQUENCE [LARGE SCALE GENOMIC DNA]</scope>
    <source>
        <strain evidence="2 3">JCM 10512</strain>
    </source>
</reference>
<organism evidence="2 3">
    <name type="scientific">Bacteroides reticulotermitis JCM 10512</name>
    <dbReference type="NCBI Taxonomy" id="1445607"/>
    <lineage>
        <taxon>Bacteria</taxon>
        <taxon>Pseudomonadati</taxon>
        <taxon>Bacteroidota</taxon>
        <taxon>Bacteroidia</taxon>
        <taxon>Bacteroidales</taxon>
        <taxon>Bacteroidaceae</taxon>
        <taxon>Bacteroides</taxon>
    </lineage>
</organism>